<dbReference type="PANTHER" id="PTHR45688:SF13">
    <property type="entry name" value="ALANINE--GLYOXYLATE AMINOTRANSFERASE 2-LIKE"/>
    <property type="match status" value="1"/>
</dbReference>
<dbReference type="AlphaFoldDB" id="A0A1B6E290"/>
<evidence type="ECO:0000313" key="4">
    <source>
        <dbReference type="EMBL" id="JAS32053.1"/>
    </source>
</evidence>
<gene>
    <name evidence="4" type="ORF">g.8822</name>
</gene>
<evidence type="ECO:0000256" key="3">
    <source>
        <dbReference type="RuleBase" id="RU003560"/>
    </source>
</evidence>
<dbReference type="InterPro" id="IPR005814">
    <property type="entry name" value="Aminotrans_3"/>
</dbReference>
<dbReference type="SUPFAM" id="SSF53383">
    <property type="entry name" value="PLP-dependent transferases"/>
    <property type="match status" value="1"/>
</dbReference>
<evidence type="ECO:0000256" key="1">
    <source>
        <dbReference type="ARBA" id="ARBA00008954"/>
    </source>
</evidence>
<dbReference type="Pfam" id="PF00202">
    <property type="entry name" value="Aminotran_3"/>
    <property type="match status" value="1"/>
</dbReference>
<dbReference type="GO" id="GO:0005739">
    <property type="term" value="C:mitochondrion"/>
    <property type="evidence" value="ECO:0007669"/>
    <property type="project" value="TreeGrafter"/>
</dbReference>
<proteinExistence type="inferred from homology"/>
<reference evidence="4" key="1">
    <citation type="submission" date="2015-12" db="EMBL/GenBank/DDBJ databases">
        <title>De novo transcriptome assembly of four potential Pierce s Disease insect vectors from Arizona vineyards.</title>
        <authorList>
            <person name="Tassone E.E."/>
        </authorList>
    </citation>
    <scope>NUCLEOTIDE SEQUENCE</scope>
</reference>
<dbReference type="EMBL" id="GEDC01005245">
    <property type="protein sequence ID" value="JAS32053.1"/>
    <property type="molecule type" value="Transcribed_RNA"/>
</dbReference>
<dbReference type="InterPro" id="IPR015421">
    <property type="entry name" value="PyrdxlP-dep_Trfase_major"/>
</dbReference>
<organism evidence="4">
    <name type="scientific">Clastoptera arizonana</name>
    <name type="common">Arizona spittle bug</name>
    <dbReference type="NCBI Taxonomy" id="38151"/>
    <lineage>
        <taxon>Eukaryota</taxon>
        <taxon>Metazoa</taxon>
        <taxon>Ecdysozoa</taxon>
        <taxon>Arthropoda</taxon>
        <taxon>Hexapoda</taxon>
        <taxon>Insecta</taxon>
        <taxon>Pterygota</taxon>
        <taxon>Neoptera</taxon>
        <taxon>Paraneoptera</taxon>
        <taxon>Hemiptera</taxon>
        <taxon>Auchenorrhyncha</taxon>
        <taxon>Cercopoidea</taxon>
        <taxon>Clastopteridae</taxon>
        <taxon>Clastoptera</taxon>
    </lineage>
</organism>
<dbReference type="GO" id="GO:0030170">
    <property type="term" value="F:pyridoxal phosphate binding"/>
    <property type="evidence" value="ECO:0007669"/>
    <property type="project" value="InterPro"/>
</dbReference>
<dbReference type="Gene3D" id="3.90.1150.10">
    <property type="entry name" value="Aspartate Aminotransferase, domain 1"/>
    <property type="match status" value="1"/>
</dbReference>
<dbReference type="Gene3D" id="3.40.640.10">
    <property type="entry name" value="Type I PLP-dependent aspartate aminotransferase-like (Major domain)"/>
    <property type="match status" value="1"/>
</dbReference>
<protein>
    <submittedName>
        <fullName evidence="4">Uncharacterized protein</fullName>
    </submittedName>
</protein>
<evidence type="ECO:0000256" key="2">
    <source>
        <dbReference type="ARBA" id="ARBA00022898"/>
    </source>
</evidence>
<dbReference type="PANTHER" id="PTHR45688">
    <property type="match status" value="1"/>
</dbReference>
<name>A0A1B6E290_9HEMI</name>
<keyword evidence="2 3" id="KW-0663">Pyridoxal phosphate</keyword>
<dbReference type="CDD" id="cd00610">
    <property type="entry name" value="OAT_like"/>
    <property type="match status" value="1"/>
</dbReference>
<dbReference type="GO" id="GO:0008483">
    <property type="term" value="F:transaminase activity"/>
    <property type="evidence" value="ECO:0007669"/>
    <property type="project" value="InterPro"/>
</dbReference>
<dbReference type="PROSITE" id="PS00600">
    <property type="entry name" value="AA_TRANSFER_CLASS_3"/>
    <property type="match status" value="1"/>
</dbReference>
<comment type="similarity">
    <text evidence="1 3">Belongs to the class-III pyridoxal-phosphate-dependent aminotransferase family.</text>
</comment>
<sequence length="402" mass="44393">MSTGLRDENYLSRSETLQLRNRYIAESCELHFNSNPLKIIRSRGQYLYDEENNEYLDFVSKITNVGHCNEEVVKAACFQMTRLSMAVGGEATMLQEKYTKQLLETLPENFEVVLYTNSGAEANDLALQMMRNYTGTQDVVVVDGAFHGTGNLLVDISPRAFKATPEGKKPWVHVIPVPDTFRGPYKADDPQAAELYFQDAKTVISRILSNNRKIGGFISEPVFIVHGLLIPPPGWLPKIYSYIRELGGIVIADEIQSGMGRTGYSYWGFESQNAVPDILTVGKPMGNGHPIGAVITSRRIAESIINAEQIYRCEPVGAMIGMTVLRVMKQQNLIESSKLMGEILLDGLNSLKSAHPVIGDVRGIGVIVAVDIVRCAGSSKPAPEVAEEICNNMKKEKNSCCL</sequence>
<dbReference type="InterPro" id="IPR015424">
    <property type="entry name" value="PyrdxlP-dep_Trfase"/>
</dbReference>
<dbReference type="PIRSF" id="PIRSF000521">
    <property type="entry name" value="Transaminase_4ab_Lys_Orn"/>
    <property type="match status" value="1"/>
</dbReference>
<accession>A0A1B6E290</accession>
<dbReference type="InterPro" id="IPR049704">
    <property type="entry name" value="Aminotrans_3_PPA_site"/>
</dbReference>
<dbReference type="InterPro" id="IPR015422">
    <property type="entry name" value="PyrdxlP-dep_Trfase_small"/>
</dbReference>